<dbReference type="PRINTS" id="PR00691">
    <property type="entry name" value="ADHESINB"/>
</dbReference>
<evidence type="ECO:0000256" key="2">
    <source>
        <dbReference type="ARBA" id="ARBA00011028"/>
    </source>
</evidence>
<dbReference type="PANTHER" id="PTHR42953:SF1">
    <property type="entry name" value="METAL-BINDING PROTEIN HI_0362-RELATED"/>
    <property type="match status" value="1"/>
</dbReference>
<organism evidence="10 11">
    <name type="scientific">Limoniibacter endophyticus</name>
    <dbReference type="NCBI Taxonomy" id="1565040"/>
    <lineage>
        <taxon>Bacteria</taxon>
        <taxon>Pseudomonadati</taxon>
        <taxon>Pseudomonadota</taxon>
        <taxon>Alphaproteobacteria</taxon>
        <taxon>Hyphomicrobiales</taxon>
        <taxon>Bartonellaceae</taxon>
        <taxon>Limoniibacter</taxon>
    </lineage>
</organism>
<feature type="compositionally biased region" description="Basic and acidic residues" evidence="8">
    <location>
        <begin position="120"/>
        <end position="142"/>
    </location>
</feature>
<dbReference type="GO" id="GO:0030001">
    <property type="term" value="P:metal ion transport"/>
    <property type="evidence" value="ECO:0007669"/>
    <property type="project" value="InterPro"/>
</dbReference>
<dbReference type="GO" id="GO:0007155">
    <property type="term" value="P:cell adhesion"/>
    <property type="evidence" value="ECO:0007669"/>
    <property type="project" value="InterPro"/>
</dbReference>
<dbReference type="Pfam" id="PF01297">
    <property type="entry name" value="ZnuA"/>
    <property type="match status" value="1"/>
</dbReference>
<name>A0A8J3GIV5_9HYPH</name>
<keyword evidence="11" id="KW-1185">Reference proteome</keyword>
<dbReference type="InterPro" id="IPR006127">
    <property type="entry name" value="ZnuA-like"/>
</dbReference>
<evidence type="ECO:0000313" key="11">
    <source>
        <dbReference type="Proteomes" id="UP000641137"/>
    </source>
</evidence>
<dbReference type="PRINTS" id="PR00690">
    <property type="entry name" value="ADHESNFAMILY"/>
</dbReference>
<feature type="region of interest" description="Disordered" evidence="8">
    <location>
        <begin position="120"/>
        <end position="153"/>
    </location>
</feature>
<evidence type="ECO:0000256" key="7">
    <source>
        <dbReference type="SAM" id="Coils"/>
    </source>
</evidence>
<dbReference type="SUPFAM" id="SSF53807">
    <property type="entry name" value="Helical backbone' metal receptor"/>
    <property type="match status" value="1"/>
</dbReference>
<accession>A0A8J3GIV5</accession>
<protein>
    <submittedName>
        <fullName evidence="10">Metal ABC transporter substrate-binding protein</fullName>
    </submittedName>
</protein>
<comment type="similarity">
    <text evidence="2 6">Belongs to the bacterial solute-binding protein 9 family.</text>
</comment>
<keyword evidence="4" id="KW-0479">Metal-binding</keyword>
<evidence type="ECO:0000256" key="4">
    <source>
        <dbReference type="ARBA" id="ARBA00022723"/>
    </source>
</evidence>
<dbReference type="Proteomes" id="UP000641137">
    <property type="component" value="Unassembled WGS sequence"/>
</dbReference>
<evidence type="ECO:0000256" key="5">
    <source>
        <dbReference type="ARBA" id="ARBA00022729"/>
    </source>
</evidence>
<comment type="caution">
    <text evidence="10">The sequence shown here is derived from an EMBL/GenBank/DDBJ whole genome shotgun (WGS) entry which is preliminary data.</text>
</comment>
<evidence type="ECO:0000256" key="1">
    <source>
        <dbReference type="ARBA" id="ARBA00004196"/>
    </source>
</evidence>
<dbReference type="GO" id="GO:0046872">
    <property type="term" value="F:metal ion binding"/>
    <property type="evidence" value="ECO:0007669"/>
    <property type="project" value="UniProtKB-KW"/>
</dbReference>
<evidence type="ECO:0000256" key="8">
    <source>
        <dbReference type="SAM" id="MobiDB-lite"/>
    </source>
</evidence>
<feature type="signal peptide" evidence="9">
    <location>
        <begin position="1"/>
        <end position="25"/>
    </location>
</feature>
<dbReference type="InterPro" id="IPR006128">
    <property type="entry name" value="Lipoprotein_PsaA-like"/>
</dbReference>
<dbReference type="EMBL" id="BMZO01000012">
    <property type="protein sequence ID" value="GHC80033.1"/>
    <property type="molecule type" value="Genomic_DNA"/>
</dbReference>
<feature type="coiled-coil region" evidence="7">
    <location>
        <begin position="182"/>
        <end position="209"/>
    </location>
</feature>
<comment type="subcellular location">
    <subcellularLocation>
        <location evidence="1">Cell envelope</location>
    </subcellularLocation>
</comment>
<reference evidence="10" key="1">
    <citation type="journal article" date="2014" name="Int. J. Syst. Evol. Microbiol.">
        <title>Complete genome sequence of Corynebacterium casei LMG S-19264T (=DSM 44701T), isolated from a smear-ripened cheese.</title>
        <authorList>
            <consortium name="US DOE Joint Genome Institute (JGI-PGF)"/>
            <person name="Walter F."/>
            <person name="Albersmeier A."/>
            <person name="Kalinowski J."/>
            <person name="Ruckert C."/>
        </authorList>
    </citation>
    <scope>NUCLEOTIDE SEQUENCE</scope>
    <source>
        <strain evidence="10">KCTC 42097</strain>
    </source>
</reference>
<keyword evidence="5 9" id="KW-0732">Signal</keyword>
<evidence type="ECO:0000313" key="10">
    <source>
        <dbReference type="EMBL" id="GHC80033.1"/>
    </source>
</evidence>
<proteinExistence type="inferred from homology"/>
<dbReference type="InterPro" id="IPR006129">
    <property type="entry name" value="AdhesinB"/>
</dbReference>
<dbReference type="GO" id="GO:0030313">
    <property type="term" value="C:cell envelope"/>
    <property type="evidence" value="ECO:0007669"/>
    <property type="project" value="UniProtKB-SubCell"/>
</dbReference>
<reference evidence="10" key="2">
    <citation type="submission" date="2020-09" db="EMBL/GenBank/DDBJ databases">
        <authorList>
            <person name="Sun Q."/>
            <person name="Kim S."/>
        </authorList>
    </citation>
    <scope>NUCLEOTIDE SEQUENCE</scope>
    <source>
        <strain evidence="10">KCTC 42097</strain>
    </source>
</reference>
<dbReference type="RefSeq" id="WP_189492742.1">
    <property type="nucleotide sequence ID" value="NZ_BMZO01000012.1"/>
</dbReference>
<keyword evidence="3 6" id="KW-0813">Transport</keyword>
<evidence type="ECO:0000256" key="6">
    <source>
        <dbReference type="RuleBase" id="RU003512"/>
    </source>
</evidence>
<dbReference type="CDD" id="cd01137">
    <property type="entry name" value="PsaA"/>
    <property type="match status" value="1"/>
</dbReference>
<feature type="chain" id="PRO_5035281269" evidence="9">
    <location>
        <begin position="26"/>
        <end position="326"/>
    </location>
</feature>
<sequence length="326" mass="35052">MKKTITRIAAISSLFMAATSSQALAAEKLNVVASFSILQDLAKNVGGDRVDVKSIVPVNGDAHVYQPRPADAATLGGAGLILVNGLEFEGFLTRLLETSGTKAPVKTVSDGIQTLKNEEHGSHAHEHDHGHSEGHGHDDHGHGHGHHHHGEFDPHAWQSVANVKVYIDNIAKALCEISEPDCAEFEENANAYQQKLDALDQEIKAQLSKIPAENRVVVTSHEAFGYFGRDYDIKFIGAEGVSTESEASAADIAKLVDQIKHDKAAALFVENITNPRMIEQLASETGLKPGGTLYSDALTDENGEAPTYLDLMRHNAKTIAAGFAKN</sequence>
<dbReference type="PANTHER" id="PTHR42953">
    <property type="entry name" value="HIGH-AFFINITY ZINC UPTAKE SYSTEM PROTEIN ZNUA-RELATED"/>
    <property type="match status" value="1"/>
</dbReference>
<evidence type="ECO:0000256" key="9">
    <source>
        <dbReference type="SAM" id="SignalP"/>
    </source>
</evidence>
<dbReference type="AlphaFoldDB" id="A0A8J3GIV5"/>
<dbReference type="Gene3D" id="3.40.50.1980">
    <property type="entry name" value="Nitrogenase molybdenum iron protein domain"/>
    <property type="match status" value="2"/>
</dbReference>
<keyword evidence="7" id="KW-0175">Coiled coil</keyword>
<gene>
    <name evidence="10" type="ORF">GCM10010136_32860</name>
</gene>
<dbReference type="InterPro" id="IPR050492">
    <property type="entry name" value="Bact_metal-bind_prot9"/>
</dbReference>
<evidence type="ECO:0000256" key="3">
    <source>
        <dbReference type="ARBA" id="ARBA00022448"/>
    </source>
</evidence>